<evidence type="ECO:0008006" key="3">
    <source>
        <dbReference type="Google" id="ProtNLM"/>
    </source>
</evidence>
<dbReference type="EMBL" id="JACSRA010000046">
    <property type="protein sequence ID" value="MBD7913358.1"/>
    <property type="molecule type" value="Genomic_DNA"/>
</dbReference>
<comment type="caution">
    <text evidence="1">The sequence shown here is derived from an EMBL/GenBank/DDBJ whole genome shotgun (WGS) entry which is preliminary data.</text>
</comment>
<evidence type="ECO:0000313" key="2">
    <source>
        <dbReference type="Proteomes" id="UP000627781"/>
    </source>
</evidence>
<reference evidence="1 2" key="1">
    <citation type="submission" date="2020-08" db="EMBL/GenBank/DDBJ databases">
        <title>A Genomic Blueprint of the Chicken Gut Microbiome.</title>
        <authorList>
            <person name="Gilroy R."/>
            <person name="Ravi A."/>
            <person name="Getino M."/>
            <person name="Pursley I."/>
            <person name="Horton D.L."/>
            <person name="Alikhan N.-F."/>
            <person name="Baker D."/>
            <person name="Gharbi K."/>
            <person name="Hall N."/>
            <person name="Watson M."/>
            <person name="Adriaenssens E.M."/>
            <person name="Foster-Nyarko E."/>
            <person name="Jarju S."/>
            <person name="Secka A."/>
            <person name="Antonio M."/>
            <person name="Oren A."/>
            <person name="Chaudhuri R."/>
            <person name="La Ragione R.M."/>
            <person name="Hildebrand F."/>
            <person name="Pallen M.J."/>
        </authorList>
    </citation>
    <scope>NUCLEOTIDE SEQUENCE [LARGE SCALE GENOMIC DNA]</scope>
    <source>
        <strain evidence="1 2">Sa3CVN1</strain>
    </source>
</reference>
<dbReference type="Proteomes" id="UP000627781">
    <property type="component" value="Unassembled WGS sequence"/>
</dbReference>
<proteinExistence type="predicted"/>
<keyword evidence="2" id="KW-1185">Reference proteome</keyword>
<gene>
    <name evidence="1" type="ORF">H9661_18550</name>
</gene>
<protein>
    <recommendedName>
        <fullName evidence="3">Spo0E like sporulation regulatory protein</fullName>
    </recommendedName>
</protein>
<organism evidence="1 2">
    <name type="scientific">Clostridium cibarium</name>
    <dbReference type="NCBI Taxonomy" id="2762247"/>
    <lineage>
        <taxon>Bacteria</taxon>
        <taxon>Bacillati</taxon>
        <taxon>Bacillota</taxon>
        <taxon>Clostridia</taxon>
        <taxon>Eubacteriales</taxon>
        <taxon>Clostridiaceae</taxon>
        <taxon>Clostridium</taxon>
    </lineage>
</organism>
<sequence>MRKIEDLEKKLKELKLEKRQILLAGKNTDIINSKIREIELKLKSEDNN</sequence>
<name>A0ABR8PYW3_9CLOT</name>
<evidence type="ECO:0000313" key="1">
    <source>
        <dbReference type="EMBL" id="MBD7913358.1"/>
    </source>
</evidence>
<accession>A0ABR8PYW3</accession>
<dbReference type="RefSeq" id="WP_185966910.1">
    <property type="nucleotide sequence ID" value="NZ_JACSRA010000046.1"/>
</dbReference>